<feature type="compositionally biased region" description="Polar residues" evidence="2">
    <location>
        <begin position="1806"/>
        <end position="1818"/>
    </location>
</feature>
<keyword evidence="7" id="KW-1185">Reference proteome</keyword>
<feature type="region of interest" description="Disordered" evidence="2">
    <location>
        <begin position="46"/>
        <end position="86"/>
    </location>
</feature>
<evidence type="ECO:0000313" key="7">
    <source>
        <dbReference type="Proteomes" id="UP000829720"/>
    </source>
</evidence>
<dbReference type="InterPro" id="IPR056243">
    <property type="entry name" value="TASOR_ab_dom"/>
</dbReference>
<feature type="region of interest" description="Disordered" evidence="2">
    <location>
        <begin position="1"/>
        <end position="25"/>
    </location>
</feature>
<organism evidence="6 7">
    <name type="scientific">Albula goreensis</name>
    <dbReference type="NCBI Taxonomy" id="1534307"/>
    <lineage>
        <taxon>Eukaryota</taxon>
        <taxon>Metazoa</taxon>
        <taxon>Chordata</taxon>
        <taxon>Craniata</taxon>
        <taxon>Vertebrata</taxon>
        <taxon>Euteleostomi</taxon>
        <taxon>Actinopterygii</taxon>
        <taxon>Neopterygii</taxon>
        <taxon>Teleostei</taxon>
        <taxon>Albuliformes</taxon>
        <taxon>Albulidae</taxon>
        <taxon>Albula</taxon>
    </lineage>
</organism>
<feature type="compositionally biased region" description="Basic and acidic residues" evidence="2">
    <location>
        <begin position="10"/>
        <end position="21"/>
    </location>
</feature>
<feature type="compositionally biased region" description="Low complexity" evidence="2">
    <location>
        <begin position="1169"/>
        <end position="1183"/>
    </location>
</feature>
<dbReference type="PANTHER" id="PTHR16207:SF1">
    <property type="entry name" value="PROTEIN TASOR"/>
    <property type="match status" value="1"/>
</dbReference>
<feature type="compositionally biased region" description="Pro residues" evidence="2">
    <location>
        <begin position="1883"/>
        <end position="1895"/>
    </location>
</feature>
<feature type="region of interest" description="Disordered" evidence="2">
    <location>
        <begin position="784"/>
        <end position="816"/>
    </location>
</feature>
<feature type="region of interest" description="Disordered" evidence="2">
    <location>
        <begin position="1511"/>
        <end position="1586"/>
    </location>
</feature>
<dbReference type="GO" id="GO:0045814">
    <property type="term" value="P:negative regulation of gene expression, epigenetic"/>
    <property type="evidence" value="ECO:0007669"/>
    <property type="project" value="InterPro"/>
</dbReference>
<evidence type="ECO:0000313" key="6">
    <source>
        <dbReference type="EMBL" id="KAI1890348.1"/>
    </source>
</evidence>
<feature type="compositionally biased region" description="Low complexity" evidence="2">
    <location>
        <begin position="1714"/>
        <end position="1733"/>
    </location>
</feature>
<dbReference type="EMBL" id="JAERUA010000014">
    <property type="protein sequence ID" value="KAI1890348.1"/>
    <property type="molecule type" value="Genomic_DNA"/>
</dbReference>
<dbReference type="PANTHER" id="PTHR16207">
    <property type="entry name" value="SET DOMAIN-CONTAINING PROTEIN"/>
    <property type="match status" value="1"/>
</dbReference>
<comment type="similarity">
    <text evidence="1">Belongs to the TASOR family.</text>
</comment>
<dbReference type="CDD" id="cd22569">
    <property type="entry name" value="TASOR_PBD"/>
    <property type="match status" value="1"/>
</dbReference>
<evidence type="ECO:0000259" key="5">
    <source>
        <dbReference type="Pfam" id="PF24630"/>
    </source>
</evidence>
<feature type="domain" description="TASOR alpha/beta" evidence="4">
    <location>
        <begin position="1259"/>
        <end position="1354"/>
    </location>
</feature>
<dbReference type="GO" id="GO:0003682">
    <property type="term" value="F:chromatin binding"/>
    <property type="evidence" value="ECO:0007669"/>
    <property type="project" value="TreeGrafter"/>
</dbReference>
<feature type="compositionally biased region" description="Low complexity" evidence="2">
    <location>
        <begin position="1825"/>
        <end position="1844"/>
    </location>
</feature>
<comment type="caution">
    <text evidence="6">The sequence shown here is derived from an EMBL/GenBank/DDBJ whole genome shotgun (WGS) entry which is preliminary data.</text>
</comment>
<feature type="region of interest" description="Disordered" evidence="2">
    <location>
        <begin position="1123"/>
        <end position="1208"/>
    </location>
</feature>
<protein>
    <recommendedName>
        <fullName evidence="8">DUF3715 domain-containing protein</fullName>
    </recommendedName>
</protein>
<gene>
    <name evidence="6" type="ORF">AGOR_G00152810</name>
</gene>
<dbReference type="Pfam" id="PF24630">
    <property type="entry name" value="PIN_TASOR"/>
    <property type="match status" value="1"/>
</dbReference>
<dbReference type="GO" id="GO:0000792">
    <property type="term" value="C:heterochromatin"/>
    <property type="evidence" value="ECO:0007669"/>
    <property type="project" value="TreeGrafter"/>
</dbReference>
<feature type="compositionally biased region" description="Polar residues" evidence="2">
    <location>
        <begin position="1575"/>
        <end position="1586"/>
    </location>
</feature>
<feature type="compositionally biased region" description="Basic and acidic residues" evidence="2">
    <location>
        <begin position="59"/>
        <end position="72"/>
    </location>
</feature>
<feature type="domain" description="TASOR pseudo-PARP" evidence="3">
    <location>
        <begin position="157"/>
        <end position="301"/>
    </location>
</feature>
<dbReference type="Pfam" id="PF12509">
    <property type="entry name" value="DUF3715"/>
    <property type="match status" value="1"/>
</dbReference>
<feature type="compositionally biased region" description="Acidic residues" evidence="2">
    <location>
        <begin position="1530"/>
        <end position="1546"/>
    </location>
</feature>
<dbReference type="InterPro" id="IPR022188">
    <property type="entry name" value="TASOR_DUF3715"/>
</dbReference>
<dbReference type="OrthoDB" id="5960959at2759"/>
<feature type="domain" description="TASOR PIN" evidence="5">
    <location>
        <begin position="1358"/>
        <end position="1499"/>
    </location>
</feature>
<feature type="region of interest" description="Disordered" evidence="2">
    <location>
        <begin position="1712"/>
        <end position="1737"/>
    </location>
</feature>
<feature type="region of interest" description="Disordered" evidence="2">
    <location>
        <begin position="613"/>
        <end position="664"/>
    </location>
</feature>
<dbReference type="GO" id="GO:0097355">
    <property type="term" value="P:protein localization to heterochromatin"/>
    <property type="evidence" value="ECO:0007669"/>
    <property type="project" value="TreeGrafter"/>
</dbReference>
<feature type="compositionally biased region" description="Pro residues" evidence="2">
    <location>
        <begin position="1132"/>
        <end position="1144"/>
    </location>
</feature>
<feature type="compositionally biased region" description="Low complexity" evidence="2">
    <location>
        <begin position="639"/>
        <end position="656"/>
    </location>
</feature>
<evidence type="ECO:0000256" key="1">
    <source>
        <dbReference type="ARBA" id="ARBA00008058"/>
    </source>
</evidence>
<evidence type="ECO:0000259" key="3">
    <source>
        <dbReference type="Pfam" id="PF12509"/>
    </source>
</evidence>
<evidence type="ECO:0000256" key="2">
    <source>
        <dbReference type="SAM" id="MobiDB-lite"/>
    </source>
</evidence>
<dbReference type="InterPro" id="IPR056242">
    <property type="entry name" value="PIN_TASOR"/>
</dbReference>
<proteinExistence type="inferred from homology"/>
<dbReference type="GO" id="GO:0005654">
    <property type="term" value="C:nucleoplasm"/>
    <property type="evidence" value="ECO:0007669"/>
    <property type="project" value="TreeGrafter"/>
</dbReference>
<feature type="region of interest" description="Disordered" evidence="2">
    <location>
        <begin position="1775"/>
        <end position="1910"/>
    </location>
</feature>
<dbReference type="Pfam" id="PF23314">
    <property type="entry name" value="TASOR_alpha-beta"/>
    <property type="match status" value="1"/>
</dbReference>
<evidence type="ECO:0000259" key="4">
    <source>
        <dbReference type="Pfam" id="PF23314"/>
    </source>
</evidence>
<sequence length="1997" mass="217471">MASNTNMERQQGKGTDRRHGGDVPAESCDILKHLLPAAVASSQDGEQAVCEGLASEQEATERRRSGVSEPRHNSSPSAYQRPIDELPRLNFQIPRKNKERKALFQYLSQGSREFQDIVKILSSCYRDASSAGTFTYTKARLVHSELLEKDFIEKRRELKQDGRTDKELVESYCFLLPDPAKLHWICEKGLSVGHARITTLGNPAMGVYLSKYSDLLQINPFDLGATGDIIIFKVMKGKVKSIYENMSKNLLDPTPKFDCHVSKNAARVTSLLSYRAFELTQQYFYEYSFDDIKYRPRHVCPYAVVSFLYKGKEPTPPPKPTAPLRSNCSISEGNKARSSYTVWSGQLLNGGRLVYQIGLRSSTRPFLPFKLPEKLEIGTVMNLDQVKRKIPAVLFSWDTYSGTREVLKSGMYCSLFEVVDKSKHGNSLSALLHKLERERMVLVNPLLDKGFLFLLSSAQMVNPNERRGGWTRCLQALFVFQESRGVTKLSSRRPVSHEPLQPDSQQPPIMPQLDTFVPALHYALMKVRSNPPVDLGAGVERQARDYLSSRDEGKVRQYYMNEYKQNLDEREKLHAAPKQRHNLEGYLRSYIYRPNVYLLAVVQAREMVESLRRAPEYSPVSDWEGSDGQGHPPEHKHGGAAAAGGAQAQANGAHGAPLSQADNDPEKMRELLKLIHMWKRNEGEARQVGAGAGVGAATGEGQGEAAWETRGLKRKLEEETAANTFKYLRRTSLDNGEHVRDDEGQSPPSLSAVMNCMGIRDTDLRKDKSRNATRLMEMLATFNKARKSSGAGPPDGPASPEVGGGARTGEGHELADVPRYDTMIKLGLPARCDIDLRHRGDDEEGQDDQDRADYLEEQTAGSMSSLEVFSPCSSNEQHRGTELLGEGQMPWFLIPITGIKSEKYCLREEDDPKDPRFLQTPAGPNYTPLEKSHNSLSEALEDSYMGMGGGGEAEMDDEGVEEVVRDGCLGEGSAPPLLRGQEGPPSAVDSIIDEALGHFSAEMHGILREEQVYYRPAGSELGAMAPPVGQRQQQDLWAPGMAFSEYISHYNSPVHIQSYVTTLCERMSHLIHPEPTPTPWTPILSYPPRLMPSSRPALLPSPLLLIPSLRFLPCLLAQSHAHLGPTSAPSPTLEPAPASSPCPANPRASPHHRQPSHSLPRPGSAKEGLPQALKPLQPQLQQGQHRKSSRQEGGAVPGARTTGSAEPVSVVTAAEAAPVPVPALDPAPGSGPTSISSLISQLKPEVFSSLVEIIKDVQKNAVKFYIHSQEQESNVCQEIKEYLMRLGNVECDPQAFLESKNNLDKLLIIIQNEDIAAHVHKIPALVSLKKLPSVSFAGVDSLDDVKNHTYNELFVSGGFIVSDEFVLNPDFITHERLHAFLKFLEEQKTPESLWQWKVHCKTQKKLKELGRLNSDALSLLNLLTTYQKRHLVEFLPYHECDAPSRPAPDLDCLVRLQAHHTQHRHIIFLTERRFEMFPHYSSNGIVIASIDDIMNSFPSLIGFHDIKQEPLTTLDNHPPPVPPTVPKDECVEEEDMSLDSEDESPVIEEPVAQLQDPTLPPPLPKSQEFRPPLPNQDQPEVPTSSTHMPLDFEALKSAISQFKASAGLQQPPVDFEVGGGSSPGEFGVNPHQSFLCPSSLRPPYPATSIGYVGPAMVAFPGSPCGMSQESSVALPLGHQLSLAQEEALPAVTLSPHPLPPFSLCPSQDRTSCDANATGNTNANATPGAASSTPLSHQGQGAMVTTCYLGMGVAGDTGQGQLAGWGHLGGVSSACGTPTSQDDGATLALGPTLEAHPPANRGGITPTPGSGNSASGTPNSQGGGTTPSSVTVTQGGAKTGTNNTTSGGGGGGSTPSSQGSLTPGPPGKPAEKASTARGGALLPLPRPHPLPHPHPQGPGSVNGRGRGTGVPPQFDVGNRAGAVAMGYRGLPPSRPRPRGCRERGGACVRGYPHGRGRGVPQGGGYYTDFTQDTYISWGDEYAPKGDNFHTHRDGYNGW</sequence>
<name>A0A8T3D6Q2_9TELE</name>
<dbReference type="Proteomes" id="UP000829720">
    <property type="component" value="Unassembled WGS sequence"/>
</dbReference>
<dbReference type="InterPro" id="IPR046432">
    <property type="entry name" value="TASOR"/>
</dbReference>
<evidence type="ECO:0008006" key="8">
    <source>
        <dbReference type="Google" id="ProtNLM"/>
    </source>
</evidence>
<accession>A0A8T3D6Q2</accession>
<reference evidence="6" key="1">
    <citation type="submission" date="2021-01" db="EMBL/GenBank/DDBJ databases">
        <authorList>
            <person name="Zahm M."/>
            <person name="Roques C."/>
            <person name="Cabau C."/>
            <person name="Klopp C."/>
            <person name="Donnadieu C."/>
            <person name="Jouanno E."/>
            <person name="Lampietro C."/>
            <person name="Louis A."/>
            <person name="Herpin A."/>
            <person name="Echchiki A."/>
            <person name="Berthelot C."/>
            <person name="Parey E."/>
            <person name="Roest-Crollius H."/>
            <person name="Braasch I."/>
            <person name="Postlethwait J."/>
            <person name="Bobe J."/>
            <person name="Montfort J."/>
            <person name="Bouchez O."/>
            <person name="Begum T."/>
            <person name="Mejri S."/>
            <person name="Adams A."/>
            <person name="Chen W.-J."/>
            <person name="Guiguen Y."/>
        </authorList>
    </citation>
    <scope>NUCLEOTIDE SEQUENCE</scope>
    <source>
        <tissue evidence="6">Blood</tissue>
    </source>
</reference>